<name>X8IZA8_9AGAM</name>
<dbReference type="EMBL" id="JATN01000322">
    <property type="protein sequence ID" value="EUC54361.1"/>
    <property type="molecule type" value="Genomic_DNA"/>
</dbReference>
<accession>X8IZA8</accession>
<dbReference type="Proteomes" id="UP000030108">
    <property type="component" value="Unassembled WGS sequence"/>
</dbReference>
<keyword evidence="1" id="KW-0175">Coiled coil</keyword>
<dbReference type="OrthoDB" id="3316043at2759"/>
<protein>
    <recommendedName>
        <fullName evidence="4">RING-type domain-containing protein</fullName>
    </recommendedName>
</protein>
<proteinExistence type="predicted"/>
<gene>
    <name evidence="2" type="ORF">RSOL_042670</name>
</gene>
<dbReference type="AlphaFoldDB" id="X8IZA8"/>
<comment type="caution">
    <text evidence="2">The sequence shown here is derived from an EMBL/GenBank/DDBJ whole genome shotgun (WGS) entry which is preliminary data.</text>
</comment>
<evidence type="ECO:0000313" key="2">
    <source>
        <dbReference type="EMBL" id="EUC54361.1"/>
    </source>
</evidence>
<organism evidence="2 3">
    <name type="scientific">Rhizoctonia solani AG-3 Rhs1AP</name>
    <dbReference type="NCBI Taxonomy" id="1086054"/>
    <lineage>
        <taxon>Eukaryota</taxon>
        <taxon>Fungi</taxon>
        <taxon>Dikarya</taxon>
        <taxon>Basidiomycota</taxon>
        <taxon>Agaricomycotina</taxon>
        <taxon>Agaricomycetes</taxon>
        <taxon>Cantharellales</taxon>
        <taxon>Ceratobasidiaceae</taxon>
        <taxon>Rhizoctonia</taxon>
    </lineage>
</organism>
<sequence>MPIGDASVADCSDHTYLTDCSHVICFICFGNVKIAPFPCGLCQARIDPKRVIRVYFDSVNGPLSDQIRELHQRVEDVKEENKEMRKTEALLKNRLAELTRMVDEEAEKLEKAIMDTDALNRKLDTT</sequence>
<reference evidence="3" key="1">
    <citation type="journal article" date="2014" name="Genome Announc.">
        <title>Draft genome sequence of the plant-pathogenic soil fungus Rhizoctonia solani anastomosis group 3 strain Rhs1AP.</title>
        <authorList>
            <person name="Cubeta M.A."/>
            <person name="Thomas E."/>
            <person name="Dean R.A."/>
            <person name="Jabaji S."/>
            <person name="Neate S.M."/>
            <person name="Tavantzis S."/>
            <person name="Toda T."/>
            <person name="Vilgalys R."/>
            <person name="Bharathan N."/>
            <person name="Fedorova-Abrams N."/>
            <person name="Pakala S.B."/>
            <person name="Pakala S.M."/>
            <person name="Zafar N."/>
            <person name="Joardar V."/>
            <person name="Losada L."/>
            <person name="Nierman W.C."/>
        </authorList>
    </citation>
    <scope>NUCLEOTIDE SEQUENCE [LARGE SCALE GENOMIC DNA]</scope>
    <source>
        <strain evidence="3">AG-3</strain>
    </source>
</reference>
<evidence type="ECO:0000313" key="3">
    <source>
        <dbReference type="Proteomes" id="UP000030108"/>
    </source>
</evidence>
<evidence type="ECO:0000256" key="1">
    <source>
        <dbReference type="SAM" id="Coils"/>
    </source>
</evidence>
<feature type="non-terminal residue" evidence="2">
    <location>
        <position position="126"/>
    </location>
</feature>
<evidence type="ECO:0008006" key="4">
    <source>
        <dbReference type="Google" id="ProtNLM"/>
    </source>
</evidence>
<feature type="coiled-coil region" evidence="1">
    <location>
        <begin position="67"/>
        <end position="115"/>
    </location>
</feature>